<dbReference type="AlphaFoldDB" id="A0AAQ3UC46"/>
<dbReference type="EMBL" id="CP144752">
    <property type="protein sequence ID" value="WVZ88684.1"/>
    <property type="molecule type" value="Genomic_DNA"/>
</dbReference>
<sequence length="278" mass="31763">MEGLRIKRSSATASSVVGDCVKCVVGIAHKRHRKGGPKKEKRTKKPNKQQLQVVDAAGSKEKGGKRKKTTFIFSPMTCLLVKELDGYMLSEPENPFMKPDFGDVLFDPDLGEFYERASESKANVLLQYRLKGHADFQLEEEKEEVVEEKEFTQVEENMWEKNMALWWTRVDVTTASFRLTVVPEYCEVEGLVLDSSRHLDMKRRAQMILLLKHRTKREDGCCKETPRHPSLYLAKIKGDIEVEGMSLGSAVPDPARRLQGRSWVTVRLSQDPYTEDLV</sequence>
<feature type="non-terminal residue" evidence="2">
    <location>
        <position position="278"/>
    </location>
</feature>
<evidence type="ECO:0000256" key="1">
    <source>
        <dbReference type="SAM" id="MobiDB-lite"/>
    </source>
</evidence>
<feature type="region of interest" description="Disordered" evidence="1">
    <location>
        <begin position="30"/>
        <end position="62"/>
    </location>
</feature>
<name>A0AAQ3UC46_PASNO</name>
<evidence type="ECO:0000313" key="3">
    <source>
        <dbReference type="Proteomes" id="UP001341281"/>
    </source>
</evidence>
<protein>
    <submittedName>
        <fullName evidence="2">Uncharacterized protein</fullName>
    </submittedName>
</protein>
<gene>
    <name evidence="2" type="ORF">U9M48_035176</name>
</gene>
<reference evidence="2 3" key="1">
    <citation type="submission" date="2024-02" db="EMBL/GenBank/DDBJ databases">
        <title>High-quality chromosome-scale genome assembly of Pensacola bahiagrass (Paspalum notatum Flugge var. saurae).</title>
        <authorList>
            <person name="Vega J.M."/>
            <person name="Podio M."/>
            <person name="Orjuela J."/>
            <person name="Siena L.A."/>
            <person name="Pessino S.C."/>
            <person name="Combes M.C."/>
            <person name="Mariac C."/>
            <person name="Albertini E."/>
            <person name="Pupilli F."/>
            <person name="Ortiz J.P.A."/>
            <person name="Leblanc O."/>
        </authorList>
    </citation>
    <scope>NUCLEOTIDE SEQUENCE [LARGE SCALE GENOMIC DNA]</scope>
    <source>
        <strain evidence="2">R1</strain>
        <tissue evidence="2">Leaf</tissue>
    </source>
</reference>
<keyword evidence="3" id="KW-1185">Reference proteome</keyword>
<organism evidence="2 3">
    <name type="scientific">Paspalum notatum var. saurae</name>
    <dbReference type="NCBI Taxonomy" id="547442"/>
    <lineage>
        <taxon>Eukaryota</taxon>
        <taxon>Viridiplantae</taxon>
        <taxon>Streptophyta</taxon>
        <taxon>Embryophyta</taxon>
        <taxon>Tracheophyta</taxon>
        <taxon>Spermatophyta</taxon>
        <taxon>Magnoliopsida</taxon>
        <taxon>Liliopsida</taxon>
        <taxon>Poales</taxon>
        <taxon>Poaceae</taxon>
        <taxon>PACMAD clade</taxon>
        <taxon>Panicoideae</taxon>
        <taxon>Andropogonodae</taxon>
        <taxon>Paspaleae</taxon>
        <taxon>Paspalinae</taxon>
        <taxon>Paspalum</taxon>
    </lineage>
</organism>
<accession>A0AAQ3UC46</accession>
<proteinExistence type="predicted"/>
<dbReference type="Proteomes" id="UP001341281">
    <property type="component" value="Chromosome 08"/>
</dbReference>
<evidence type="ECO:0000313" key="2">
    <source>
        <dbReference type="EMBL" id="WVZ88684.1"/>
    </source>
</evidence>
<feature type="compositionally biased region" description="Basic residues" evidence="1">
    <location>
        <begin position="30"/>
        <end position="47"/>
    </location>
</feature>